<reference evidence="9" key="2">
    <citation type="submission" date="2020-09" db="EMBL/GenBank/DDBJ databases">
        <authorList>
            <person name="Sun Q."/>
            <person name="Zhou Y."/>
        </authorList>
    </citation>
    <scope>NUCLEOTIDE SEQUENCE</scope>
    <source>
        <strain evidence="9">CGMCC 1.12181</strain>
    </source>
</reference>
<feature type="signal peptide" evidence="8">
    <location>
        <begin position="1"/>
        <end position="29"/>
    </location>
</feature>
<dbReference type="InterPro" id="IPR011050">
    <property type="entry name" value="Pectin_lyase_fold/virulence"/>
</dbReference>
<evidence type="ECO:0000256" key="5">
    <source>
        <dbReference type="ARBA" id="ARBA00022729"/>
    </source>
</evidence>
<evidence type="ECO:0000256" key="6">
    <source>
        <dbReference type="ARBA" id="ARBA00023136"/>
    </source>
</evidence>
<evidence type="ECO:0000256" key="3">
    <source>
        <dbReference type="ARBA" id="ARBA00004613"/>
    </source>
</evidence>
<dbReference type="NCBIfam" id="NF041518">
    <property type="entry name" value="choice_anch_Q"/>
    <property type="match status" value="1"/>
</dbReference>
<dbReference type="GO" id="GO:0009279">
    <property type="term" value="C:cell outer membrane"/>
    <property type="evidence" value="ECO:0007669"/>
    <property type="project" value="UniProtKB-SubCell"/>
</dbReference>
<dbReference type="InterPro" id="IPR003368">
    <property type="entry name" value="POMP_repeat"/>
</dbReference>
<keyword evidence="5 8" id="KW-0732">Signal</keyword>
<comment type="caution">
    <text evidence="9">The sequence shown here is derived from an EMBL/GenBank/DDBJ whole genome shotgun (WGS) entry which is preliminary data.</text>
</comment>
<organism evidence="9 10">
    <name type="scientific">Marinicella pacifica</name>
    <dbReference type="NCBI Taxonomy" id="1171543"/>
    <lineage>
        <taxon>Bacteria</taxon>
        <taxon>Pseudomonadati</taxon>
        <taxon>Pseudomonadota</taxon>
        <taxon>Gammaproteobacteria</taxon>
        <taxon>Lysobacterales</taxon>
        <taxon>Marinicellaceae</taxon>
        <taxon>Marinicella</taxon>
    </lineage>
</organism>
<dbReference type="InterPro" id="IPR059226">
    <property type="entry name" value="Choice_anch_Q_dom"/>
</dbReference>
<keyword evidence="6" id="KW-0472">Membrane</keyword>
<keyword evidence="7" id="KW-0998">Cell outer membrane</keyword>
<dbReference type="GO" id="GO:0005576">
    <property type="term" value="C:extracellular region"/>
    <property type="evidence" value="ECO:0007669"/>
    <property type="project" value="UniProtKB-SubCell"/>
</dbReference>
<dbReference type="Gene3D" id="2.160.20.10">
    <property type="entry name" value="Single-stranded right-handed beta-helix, Pectin lyase-like"/>
    <property type="match status" value="1"/>
</dbReference>
<evidence type="ECO:0000256" key="4">
    <source>
        <dbReference type="ARBA" id="ARBA00022525"/>
    </source>
</evidence>
<dbReference type="EMBL" id="BMEO01000003">
    <property type="protein sequence ID" value="GGF89587.1"/>
    <property type="molecule type" value="Genomic_DNA"/>
</dbReference>
<dbReference type="RefSeq" id="WP_188364445.1">
    <property type="nucleotide sequence ID" value="NZ_BAABJF010000017.1"/>
</dbReference>
<evidence type="ECO:0000256" key="8">
    <source>
        <dbReference type="SAM" id="SignalP"/>
    </source>
</evidence>
<dbReference type="InterPro" id="IPR012334">
    <property type="entry name" value="Pectin_lyas_fold"/>
</dbReference>
<evidence type="ECO:0008006" key="11">
    <source>
        <dbReference type="Google" id="ProtNLM"/>
    </source>
</evidence>
<gene>
    <name evidence="9" type="ORF">GCM10011365_08440</name>
</gene>
<dbReference type="Proteomes" id="UP000605253">
    <property type="component" value="Unassembled WGS sequence"/>
</dbReference>
<evidence type="ECO:0000313" key="9">
    <source>
        <dbReference type="EMBL" id="GGF89587.1"/>
    </source>
</evidence>
<accession>A0A917FML0</accession>
<dbReference type="SUPFAM" id="SSF51126">
    <property type="entry name" value="Pectin lyase-like"/>
    <property type="match status" value="1"/>
</dbReference>
<dbReference type="Pfam" id="PF02415">
    <property type="entry name" value="Chlam_PMP"/>
    <property type="match status" value="3"/>
</dbReference>
<comment type="subcellular location">
    <subcellularLocation>
        <location evidence="1">Cell envelope</location>
    </subcellularLocation>
    <subcellularLocation>
        <location evidence="2">Cell outer membrane</location>
    </subcellularLocation>
    <subcellularLocation>
        <location evidence="3">Secreted</location>
    </subcellularLocation>
</comment>
<reference evidence="9" key="1">
    <citation type="journal article" date="2014" name="Int. J. Syst. Evol. Microbiol.">
        <title>Complete genome sequence of Corynebacterium casei LMG S-19264T (=DSM 44701T), isolated from a smear-ripened cheese.</title>
        <authorList>
            <consortium name="US DOE Joint Genome Institute (JGI-PGF)"/>
            <person name="Walter F."/>
            <person name="Albersmeier A."/>
            <person name="Kalinowski J."/>
            <person name="Ruckert C."/>
        </authorList>
    </citation>
    <scope>NUCLEOTIDE SEQUENCE</scope>
    <source>
        <strain evidence="9">CGMCC 1.12181</strain>
    </source>
</reference>
<dbReference type="AlphaFoldDB" id="A0A917FML0"/>
<evidence type="ECO:0000256" key="7">
    <source>
        <dbReference type="ARBA" id="ARBA00023237"/>
    </source>
</evidence>
<evidence type="ECO:0000256" key="1">
    <source>
        <dbReference type="ARBA" id="ARBA00004196"/>
    </source>
</evidence>
<name>A0A917FML0_9GAMM</name>
<sequence>MSIYIKLILPKIIQLSFTLLIFVFGTANAQVCFVDTSTNGTGNSWVEAMNLKDALSNTNCDEIWVKQGVYHPTNNGDRAEKFIIDRAVSIYGGFQGFETSRQERDYVLYETILSGDIGVMNDVSDNSYRILEFKSVSNNTILDGFIIENAYANGNSGQGQGVAAGMLCVGTNEYSPCNPIIENSIFRNNFASEGGAVINIGYLGESSPVFKNVLFENNSVSGSGGAVYNIGEDGVSSPVFDQVSFINNSADRNGGAVYNDGYQGVSNPTFTNVTFYGNSSDQRGGAVYNLGVLGESSPTFNQVTFFNNSAVDSGSSLYNFGTDGNCDPSITNSAFWNNGASVPEIFNENAQPNIADSLVAGGCPLNATCTNILNVNPLLSGIGSHGGFTPTLLPAINSPLIDAGNNSTCTGVDQRGVTRPQGIACDIGAVERISDLIFLNGFE</sequence>
<evidence type="ECO:0000256" key="2">
    <source>
        <dbReference type="ARBA" id="ARBA00004442"/>
    </source>
</evidence>
<evidence type="ECO:0000313" key="10">
    <source>
        <dbReference type="Proteomes" id="UP000605253"/>
    </source>
</evidence>
<dbReference type="NCBIfam" id="TIGR01376">
    <property type="entry name" value="POMP_repeat"/>
    <property type="match status" value="2"/>
</dbReference>
<proteinExistence type="predicted"/>
<feature type="chain" id="PRO_5037001413" description="Outer membrane repeat protein" evidence="8">
    <location>
        <begin position="30"/>
        <end position="443"/>
    </location>
</feature>
<keyword evidence="10" id="KW-1185">Reference proteome</keyword>
<keyword evidence="4" id="KW-0964">Secreted</keyword>
<protein>
    <recommendedName>
        <fullName evidence="11">Outer membrane repeat protein</fullName>
    </recommendedName>
</protein>